<evidence type="ECO:0000313" key="3">
    <source>
        <dbReference type="Proteomes" id="UP000615026"/>
    </source>
</evidence>
<accession>A0A928ZTV8</accession>
<evidence type="ECO:0000259" key="1">
    <source>
        <dbReference type="SMART" id="SM00912"/>
    </source>
</evidence>
<dbReference type="Pfam" id="PF05860">
    <property type="entry name" value="TPS"/>
    <property type="match status" value="1"/>
</dbReference>
<dbReference type="SUPFAM" id="SSF51126">
    <property type="entry name" value="Pectin lyase-like"/>
    <property type="match status" value="1"/>
</dbReference>
<dbReference type="InterPro" id="IPR011050">
    <property type="entry name" value="Pectin_lyase_fold/virulence"/>
</dbReference>
<gene>
    <name evidence="2" type="ORF">IQ260_11915</name>
</gene>
<evidence type="ECO:0000313" key="2">
    <source>
        <dbReference type="EMBL" id="MBE9067362.1"/>
    </source>
</evidence>
<dbReference type="Gene3D" id="2.160.20.10">
    <property type="entry name" value="Single-stranded right-handed beta-helix, Pectin lyase-like"/>
    <property type="match status" value="1"/>
</dbReference>
<protein>
    <submittedName>
        <fullName evidence="2">Filamentous hemagglutinin N-terminal domain-containing protein</fullName>
    </submittedName>
</protein>
<dbReference type="InterPro" id="IPR012334">
    <property type="entry name" value="Pectin_lyas_fold"/>
</dbReference>
<name>A0A928ZTV8_LEPEC</name>
<sequence length="837" mass="84161">MKTFKKGICISLITLGLFNNYRVLPSIAQITPTSDGIGTTVTATETDFNIDGGTQSGDNLFHSFENFSLQVGESANFITNPSIQNILGRVVSGNASIINGLVQITGGSSANLYLINPAGILFGANAQLNLQGSFTATTANGVDFGNSQFSVSGTNDFPGLIGKPSGFIFTDSNPGSVVNTGLLSVEEGNSLTLLGGSVINTGELSAPGGQITLTAVPGSSRLRMSQADMLLSLELEPISQPIEAVDSLSPLSLAELLTGGKLANASEITLNAEGLLQLTDNTNGLEVTAGTAIAAGALEVTDTLGGSINILGDRVALIKANINASGDDGGGIVRIGGGYQGQESIINAARTYVDDSSVIIADALQAGDGGSVIIWADELTGFYGHTSARGGVNGGDGGFIEISGKESLLFDGSVALEALEGIDGTLLLDPINIDIVAGGGVDDGQLNDNQILFGDAPLDNFQIGAAFLQSLDGTLLLQATNDITVTQRVALNFVTGGPITFSAENNFLMEPASAIVTNGRDLNITAANISAAQGTINTSVNGLLNAGNIMLTANAGDISTSDLNALATNLGSGGQISLSASGNINTGDINTFAEAASGNAGQGGNINIFSENGNITTNILRSFSNSAPPGSGNSGFSDNGGSITLNTENGNIVTGDIFSFTVGRLGNAGSTGGNVQITAENGAIATGLLETFAFSDLGVPGQGGAIALSADGTVNIGEINPNLIPIDSNVATVSIASNFDSITTEDINNSGQQGGDVNLNAAGRITTGILDTQGVNTLGGNIVLATDSLLSVIGTFLDQNGLTVSISSADNQSGGSISISHGGGSMDIPFVVGDASV</sequence>
<organism evidence="2 3">
    <name type="scientific">Leptolyngbya cf. ectocarpi LEGE 11479</name>
    <dbReference type="NCBI Taxonomy" id="1828722"/>
    <lineage>
        <taxon>Bacteria</taxon>
        <taxon>Bacillati</taxon>
        <taxon>Cyanobacteriota</taxon>
        <taxon>Cyanophyceae</taxon>
        <taxon>Leptolyngbyales</taxon>
        <taxon>Leptolyngbyaceae</taxon>
        <taxon>Leptolyngbya group</taxon>
        <taxon>Leptolyngbya</taxon>
    </lineage>
</organism>
<dbReference type="EMBL" id="JADEXP010000090">
    <property type="protein sequence ID" value="MBE9067362.1"/>
    <property type="molecule type" value="Genomic_DNA"/>
</dbReference>
<feature type="non-terminal residue" evidence="2">
    <location>
        <position position="837"/>
    </location>
</feature>
<feature type="domain" description="Filamentous haemagglutinin FhaB/tRNA nuclease CdiA-like TPS" evidence="1">
    <location>
        <begin position="32"/>
        <end position="145"/>
    </location>
</feature>
<dbReference type="AlphaFoldDB" id="A0A928ZTV8"/>
<keyword evidence="3" id="KW-1185">Reference proteome</keyword>
<proteinExistence type="predicted"/>
<dbReference type="NCBIfam" id="TIGR01901">
    <property type="entry name" value="adhes_NPXG"/>
    <property type="match status" value="1"/>
</dbReference>
<reference evidence="2" key="1">
    <citation type="submission" date="2020-10" db="EMBL/GenBank/DDBJ databases">
        <authorList>
            <person name="Castelo-Branco R."/>
            <person name="Eusebio N."/>
            <person name="Adriana R."/>
            <person name="Vieira A."/>
            <person name="Brugerolle De Fraissinette N."/>
            <person name="Rezende De Castro R."/>
            <person name="Schneider M.P."/>
            <person name="Vasconcelos V."/>
            <person name="Leao P.N."/>
        </authorList>
    </citation>
    <scope>NUCLEOTIDE SEQUENCE</scope>
    <source>
        <strain evidence="2">LEGE 11479</strain>
    </source>
</reference>
<dbReference type="SMART" id="SM00912">
    <property type="entry name" value="Haemagg_act"/>
    <property type="match status" value="1"/>
</dbReference>
<dbReference type="InterPro" id="IPR008638">
    <property type="entry name" value="FhaB/CdiA-like_TPS"/>
</dbReference>
<dbReference type="RefSeq" id="WP_193993326.1">
    <property type="nucleotide sequence ID" value="NZ_JADEXP010000090.1"/>
</dbReference>
<dbReference type="Proteomes" id="UP000615026">
    <property type="component" value="Unassembled WGS sequence"/>
</dbReference>
<comment type="caution">
    <text evidence="2">The sequence shown here is derived from an EMBL/GenBank/DDBJ whole genome shotgun (WGS) entry which is preliminary data.</text>
</comment>